<dbReference type="Pfam" id="PF10523">
    <property type="entry name" value="BEN"/>
    <property type="match status" value="1"/>
</dbReference>
<dbReference type="EMBL" id="GDHF01026309">
    <property type="protein sequence ID" value="JAI26005.1"/>
    <property type="molecule type" value="Transcribed_RNA"/>
</dbReference>
<feature type="domain" description="BEN" evidence="6">
    <location>
        <begin position="208"/>
        <end position="303"/>
    </location>
</feature>
<evidence type="ECO:0000256" key="4">
    <source>
        <dbReference type="ARBA" id="ARBA00023163"/>
    </source>
</evidence>
<dbReference type="InterPro" id="IPR037496">
    <property type="entry name" value="BEND6-like"/>
</dbReference>
<dbReference type="GO" id="GO:0005634">
    <property type="term" value="C:nucleus"/>
    <property type="evidence" value="ECO:0007669"/>
    <property type="project" value="UniProtKB-SubCell"/>
</dbReference>
<dbReference type="GO" id="GO:0045746">
    <property type="term" value="P:negative regulation of Notch signaling pathway"/>
    <property type="evidence" value="ECO:0007669"/>
    <property type="project" value="InterPro"/>
</dbReference>
<reference evidence="7" key="1">
    <citation type="submission" date="2015-06" db="EMBL/GenBank/DDBJ databases">
        <authorList>
            <person name="Hoefler B.C."/>
            <person name="Straight P.D."/>
        </authorList>
    </citation>
    <scope>NUCLEOTIDE SEQUENCE</scope>
</reference>
<evidence type="ECO:0000259" key="6">
    <source>
        <dbReference type="PROSITE" id="PS51457"/>
    </source>
</evidence>
<keyword evidence="5" id="KW-0539">Nucleus</keyword>
<keyword evidence="3" id="KW-0805">Transcription regulation</keyword>
<dbReference type="GO" id="GO:0003714">
    <property type="term" value="F:transcription corepressor activity"/>
    <property type="evidence" value="ECO:0007669"/>
    <property type="project" value="InterPro"/>
</dbReference>
<evidence type="ECO:0000256" key="5">
    <source>
        <dbReference type="ARBA" id="ARBA00023242"/>
    </source>
</evidence>
<comment type="subcellular location">
    <subcellularLocation>
        <location evidence="1">Nucleus</location>
    </subcellularLocation>
</comment>
<keyword evidence="2" id="KW-0678">Repressor</keyword>
<dbReference type="AlphaFoldDB" id="A0A0K8UI30"/>
<evidence type="ECO:0000256" key="1">
    <source>
        <dbReference type="ARBA" id="ARBA00004123"/>
    </source>
</evidence>
<sequence>MDLSMNSMNFGSTNESTEIAIDLRQFSTNSTASVGQKAKHVFTEFKNSKQIGNKRLSAAELQLKRRQEFEIRFKDEVKKPKLDQHITPAREETPRNVAATPTVQTTNNIVKLMRLLQARIASNFDTVLSSPRSSGIISNPYPTVTVIKAEPINNVDASNTLNAGDSLSPISISSLNVKQEPMDEANIESTLTNTKNNFEESAYVQIGPHGTHVSKVDLASINWTEASLATRKLMTFVFDRQTLGTHTLSGKPSPAFRDRKLKAQLDPLKVADIKHYVKQKINCTEREIRSAITMKCADTAKTIRRKSLAKVK</sequence>
<dbReference type="Gene3D" id="1.10.10.2590">
    <property type="entry name" value="BEN domain"/>
    <property type="match status" value="1"/>
</dbReference>
<dbReference type="GO" id="GO:0045666">
    <property type="term" value="P:positive regulation of neuron differentiation"/>
    <property type="evidence" value="ECO:0007669"/>
    <property type="project" value="InterPro"/>
</dbReference>
<dbReference type="PANTHER" id="PTHR35346:SF1">
    <property type="entry name" value="BEN DOMAIN-CONTAINING PROTEIN 6"/>
    <property type="match status" value="1"/>
</dbReference>
<dbReference type="InterPro" id="IPR018379">
    <property type="entry name" value="BEN_domain"/>
</dbReference>
<dbReference type="PANTHER" id="PTHR35346">
    <property type="entry name" value="BEN DOMAIN-CONTAINING PROTEIN 6"/>
    <property type="match status" value="1"/>
</dbReference>
<evidence type="ECO:0000313" key="7">
    <source>
        <dbReference type="EMBL" id="JAI26005.1"/>
    </source>
</evidence>
<evidence type="ECO:0000256" key="3">
    <source>
        <dbReference type="ARBA" id="ARBA00023015"/>
    </source>
</evidence>
<gene>
    <name evidence="7" type="ORF">c0_g1_i1</name>
</gene>
<dbReference type="OrthoDB" id="8186171at2759"/>
<dbReference type="GO" id="GO:0003677">
    <property type="term" value="F:DNA binding"/>
    <property type="evidence" value="ECO:0007669"/>
    <property type="project" value="InterPro"/>
</dbReference>
<keyword evidence="4" id="KW-0804">Transcription</keyword>
<organism evidence="7">
    <name type="scientific">Bactrocera latifrons</name>
    <name type="common">Malaysian fruit fly</name>
    <name type="synonym">Chaetodacus latifrons</name>
    <dbReference type="NCBI Taxonomy" id="174628"/>
    <lineage>
        <taxon>Eukaryota</taxon>
        <taxon>Metazoa</taxon>
        <taxon>Ecdysozoa</taxon>
        <taxon>Arthropoda</taxon>
        <taxon>Hexapoda</taxon>
        <taxon>Insecta</taxon>
        <taxon>Pterygota</taxon>
        <taxon>Neoptera</taxon>
        <taxon>Endopterygota</taxon>
        <taxon>Diptera</taxon>
        <taxon>Brachycera</taxon>
        <taxon>Muscomorpha</taxon>
        <taxon>Tephritoidea</taxon>
        <taxon>Tephritidae</taxon>
        <taxon>Bactrocera</taxon>
        <taxon>Bactrocera</taxon>
    </lineage>
</organism>
<name>A0A0K8UI30_BACLA</name>
<protein>
    <recommendedName>
        <fullName evidence="6">BEN domain-containing protein</fullName>
    </recommendedName>
</protein>
<proteinExistence type="predicted"/>
<dbReference type="PROSITE" id="PS51457">
    <property type="entry name" value="BEN"/>
    <property type="match status" value="1"/>
</dbReference>
<accession>A0A0K8UI30</accession>
<dbReference type="SMART" id="SM01025">
    <property type="entry name" value="BEN"/>
    <property type="match status" value="1"/>
</dbReference>
<evidence type="ECO:0000256" key="2">
    <source>
        <dbReference type="ARBA" id="ARBA00022491"/>
    </source>
</evidence>